<feature type="non-terminal residue" evidence="9">
    <location>
        <position position="1"/>
    </location>
</feature>
<dbReference type="PANTHER" id="PTHR11660">
    <property type="entry name" value="SOLUTE CARRIER FAMILY 40 MEMBER"/>
    <property type="match status" value="1"/>
</dbReference>
<name>A0AAD5S746_9FUNG</name>
<feature type="transmembrane region" description="Helical" evidence="7">
    <location>
        <begin position="314"/>
        <end position="337"/>
    </location>
</feature>
<dbReference type="PANTHER" id="PTHR11660:SF57">
    <property type="entry name" value="SOLUTE CARRIER FAMILY 40 MEMBER"/>
    <property type="match status" value="1"/>
</dbReference>
<evidence type="ECO:0000256" key="1">
    <source>
        <dbReference type="ARBA" id="ARBA00004141"/>
    </source>
</evidence>
<comment type="similarity">
    <text evidence="2 7">Belongs to the ferroportin (FP) (TC 2.A.100) family. SLC40A subfamily.</text>
</comment>
<proteinExistence type="inferred from homology"/>
<dbReference type="InterPro" id="IPR036259">
    <property type="entry name" value="MFS_trans_sf"/>
</dbReference>
<feature type="transmembrane region" description="Helical" evidence="7">
    <location>
        <begin position="152"/>
        <end position="175"/>
    </location>
</feature>
<evidence type="ECO:0000313" key="9">
    <source>
        <dbReference type="EMBL" id="KAJ3046683.1"/>
    </source>
</evidence>
<feature type="compositionally biased region" description="Basic and acidic residues" evidence="8">
    <location>
        <begin position="201"/>
        <end position="213"/>
    </location>
</feature>
<accession>A0AAD5S746</accession>
<evidence type="ECO:0000256" key="8">
    <source>
        <dbReference type="SAM" id="MobiDB-lite"/>
    </source>
</evidence>
<feature type="transmembrane region" description="Helical" evidence="7">
    <location>
        <begin position="81"/>
        <end position="104"/>
    </location>
</feature>
<keyword evidence="3 7" id="KW-0813">Transport</keyword>
<dbReference type="EMBL" id="JADGJD010001114">
    <property type="protein sequence ID" value="KAJ3046683.1"/>
    <property type="molecule type" value="Genomic_DNA"/>
</dbReference>
<evidence type="ECO:0000256" key="5">
    <source>
        <dbReference type="ARBA" id="ARBA00022989"/>
    </source>
</evidence>
<feature type="compositionally biased region" description="Basic and acidic residues" evidence="8">
    <location>
        <begin position="244"/>
        <end position="253"/>
    </location>
</feature>
<dbReference type="AlphaFoldDB" id="A0AAD5S746"/>
<dbReference type="GO" id="GO:0016020">
    <property type="term" value="C:membrane"/>
    <property type="evidence" value="ECO:0007669"/>
    <property type="project" value="UniProtKB-SubCell"/>
</dbReference>
<feature type="compositionally biased region" description="Acidic residues" evidence="8">
    <location>
        <begin position="190"/>
        <end position="200"/>
    </location>
</feature>
<organism evidence="9 10">
    <name type="scientific">Rhizophlyctis rosea</name>
    <dbReference type="NCBI Taxonomy" id="64517"/>
    <lineage>
        <taxon>Eukaryota</taxon>
        <taxon>Fungi</taxon>
        <taxon>Fungi incertae sedis</taxon>
        <taxon>Chytridiomycota</taxon>
        <taxon>Chytridiomycota incertae sedis</taxon>
        <taxon>Chytridiomycetes</taxon>
        <taxon>Rhizophlyctidales</taxon>
        <taxon>Rhizophlyctidaceae</taxon>
        <taxon>Rhizophlyctis</taxon>
    </lineage>
</organism>
<protein>
    <recommendedName>
        <fullName evidence="7">Solute carrier family 40 member</fullName>
    </recommendedName>
</protein>
<dbReference type="Proteomes" id="UP001212841">
    <property type="component" value="Unassembled WGS sequence"/>
</dbReference>
<comment type="caution">
    <text evidence="9">The sequence shown here is derived from an EMBL/GenBank/DDBJ whole genome shotgun (WGS) entry which is preliminary data.</text>
</comment>
<keyword evidence="4 7" id="KW-0812">Transmembrane</keyword>
<reference evidence="9" key="1">
    <citation type="submission" date="2020-05" db="EMBL/GenBank/DDBJ databases">
        <title>Phylogenomic resolution of chytrid fungi.</title>
        <authorList>
            <person name="Stajich J.E."/>
            <person name="Amses K."/>
            <person name="Simmons R."/>
            <person name="Seto K."/>
            <person name="Myers J."/>
            <person name="Bonds A."/>
            <person name="Quandt C.A."/>
            <person name="Barry K."/>
            <person name="Liu P."/>
            <person name="Grigoriev I."/>
            <person name="Longcore J.E."/>
            <person name="James T.Y."/>
        </authorList>
    </citation>
    <scope>NUCLEOTIDE SEQUENCE</scope>
    <source>
        <strain evidence="9">JEL0318</strain>
    </source>
</reference>
<evidence type="ECO:0000256" key="4">
    <source>
        <dbReference type="ARBA" id="ARBA00022692"/>
    </source>
</evidence>
<keyword evidence="6 7" id="KW-0472">Membrane</keyword>
<dbReference type="InterPro" id="IPR009716">
    <property type="entry name" value="Ferroportin-1"/>
</dbReference>
<comment type="subcellular location">
    <subcellularLocation>
        <location evidence="1 7">Membrane</location>
        <topology evidence="1 7">Multi-pass membrane protein</topology>
    </subcellularLocation>
</comment>
<feature type="transmembrane region" description="Helical" evidence="7">
    <location>
        <begin position="52"/>
        <end position="69"/>
    </location>
</feature>
<comment type="function">
    <text evidence="7">May be involved in iron transport and iron homeostasis.</text>
</comment>
<evidence type="ECO:0000256" key="2">
    <source>
        <dbReference type="ARBA" id="ARBA00006279"/>
    </source>
</evidence>
<keyword evidence="10" id="KW-1185">Reference proteome</keyword>
<feature type="transmembrane region" description="Helical" evidence="7">
    <location>
        <begin position="28"/>
        <end position="45"/>
    </location>
</feature>
<evidence type="ECO:0000256" key="3">
    <source>
        <dbReference type="ARBA" id="ARBA00022448"/>
    </source>
</evidence>
<comment type="caution">
    <text evidence="7">Lacks conserved residue(s) required for the propagation of feature annotation.</text>
</comment>
<feature type="region of interest" description="Disordered" evidence="8">
    <location>
        <begin position="234"/>
        <end position="253"/>
    </location>
</feature>
<gene>
    <name evidence="9" type="ORF">HK097_000632</name>
</gene>
<evidence type="ECO:0000256" key="7">
    <source>
        <dbReference type="RuleBase" id="RU365065"/>
    </source>
</evidence>
<dbReference type="Pfam" id="PF06963">
    <property type="entry name" value="FPN1"/>
    <property type="match status" value="1"/>
</dbReference>
<sequence length="342" mass="37649">MALSSWSQTALLLAKVFTDSLLEPSIYDFVATLIFVIFGGQLGRIIDFYPRLTAISLLAILLWVLSYLSQLYDNDTTQIKWAYAACTLIGIVIRFAGTGVAVSLERDWAVVLSGGRREWLVEINTYMQITELVCRISAPLTISSLSTEMKDAMMAIGVMSSGLLVVGLVLVPVAWRLCPALAVGKGRDRDDDEDSIDGDVTEGREQVGRRGSGDSRVSSKASIEVAKHAEGTVTVRKQPTHTVTPDDHSSTSNIEKADKSLETFFQTYLHQWSTYFHHPILLTSLSISVTRFTIISFTSIMTTYMIFHDQSPSLFAYMRSTGVGVGILAVIVVRFVVPVYGV</sequence>
<dbReference type="GO" id="GO:0005381">
    <property type="term" value="F:iron ion transmembrane transporter activity"/>
    <property type="evidence" value="ECO:0007669"/>
    <property type="project" value="UniProtKB-UniRule"/>
</dbReference>
<dbReference type="SUPFAM" id="SSF103473">
    <property type="entry name" value="MFS general substrate transporter"/>
    <property type="match status" value="1"/>
</dbReference>
<keyword evidence="5 7" id="KW-1133">Transmembrane helix</keyword>
<keyword evidence="7" id="KW-0406">Ion transport</keyword>
<feature type="region of interest" description="Disordered" evidence="8">
    <location>
        <begin position="185"/>
        <end position="222"/>
    </location>
</feature>
<evidence type="ECO:0000256" key="6">
    <source>
        <dbReference type="ARBA" id="ARBA00023136"/>
    </source>
</evidence>
<feature type="transmembrane region" description="Helical" evidence="7">
    <location>
        <begin position="280"/>
        <end position="307"/>
    </location>
</feature>
<evidence type="ECO:0000313" key="10">
    <source>
        <dbReference type="Proteomes" id="UP001212841"/>
    </source>
</evidence>